<dbReference type="Gene3D" id="3.40.50.150">
    <property type="entry name" value="Vaccinia Virus protein VP39"/>
    <property type="match status" value="1"/>
</dbReference>
<dbReference type="SUPFAM" id="SSF54928">
    <property type="entry name" value="RNA-binding domain, RBD"/>
    <property type="match status" value="1"/>
</dbReference>
<dbReference type="InterPro" id="IPR035979">
    <property type="entry name" value="RBD_domain_sf"/>
</dbReference>
<dbReference type="SUPFAM" id="SSF51197">
    <property type="entry name" value="Clavaminate synthase-like"/>
    <property type="match status" value="1"/>
</dbReference>
<dbReference type="CDD" id="cd02440">
    <property type="entry name" value="AdoMet_MTases"/>
    <property type="match status" value="1"/>
</dbReference>
<dbReference type="InterPro" id="IPR005123">
    <property type="entry name" value="Oxoglu/Fe-dep_dioxygenase_dom"/>
</dbReference>
<gene>
    <name evidence="8" type="primary">LOC105365426</name>
</gene>
<dbReference type="Proteomes" id="UP000695007">
    <property type="component" value="Unplaced"/>
</dbReference>
<evidence type="ECO:0000256" key="3">
    <source>
        <dbReference type="ARBA" id="ARBA00022679"/>
    </source>
</evidence>
<evidence type="ECO:0000256" key="1">
    <source>
        <dbReference type="ARBA" id="ARBA00001954"/>
    </source>
</evidence>
<dbReference type="KEGG" id="csol:105365426"/>
<dbReference type="GO" id="GO:0008757">
    <property type="term" value="F:S-adenosylmethionine-dependent methyltransferase activity"/>
    <property type="evidence" value="ECO:0007669"/>
    <property type="project" value="InterPro"/>
</dbReference>
<comment type="cofactor">
    <cofactor evidence="1">
        <name>Fe(2+)</name>
        <dbReference type="ChEBI" id="CHEBI:29033"/>
    </cofactor>
</comment>
<dbReference type="InterPro" id="IPR051422">
    <property type="entry name" value="AlkB_tRNA_MeTrf/Diox"/>
</dbReference>
<keyword evidence="5" id="KW-0694">RNA-binding</keyword>
<dbReference type="InterPro" id="IPR027450">
    <property type="entry name" value="AlkB-like"/>
</dbReference>
<dbReference type="GO" id="GO:0005737">
    <property type="term" value="C:cytoplasm"/>
    <property type="evidence" value="ECO:0007669"/>
    <property type="project" value="TreeGrafter"/>
</dbReference>
<dbReference type="PROSITE" id="PS51471">
    <property type="entry name" value="FE2OG_OXY"/>
    <property type="match status" value="1"/>
</dbReference>
<keyword evidence="4" id="KW-0862">Zinc</keyword>
<reference evidence="8" key="1">
    <citation type="submission" date="2025-08" db="UniProtKB">
        <authorList>
            <consortium name="RefSeq"/>
        </authorList>
    </citation>
    <scope>IDENTIFICATION</scope>
</reference>
<evidence type="ECO:0000259" key="6">
    <source>
        <dbReference type="PROSITE" id="PS51471"/>
    </source>
</evidence>
<evidence type="ECO:0000313" key="7">
    <source>
        <dbReference type="Proteomes" id="UP000695007"/>
    </source>
</evidence>
<dbReference type="Pfam" id="PF13532">
    <property type="entry name" value="2OG-FeII_Oxy_2"/>
    <property type="match status" value="1"/>
</dbReference>
<evidence type="ECO:0000313" key="8">
    <source>
        <dbReference type="RefSeq" id="XP_011501882.1"/>
    </source>
</evidence>
<protein>
    <submittedName>
        <fullName evidence="8">Alkylated DNA repair protein alkB homolog 8</fullName>
    </submittedName>
</protein>
<dbReference type="Gene3D" id="2.60.120.590">
    <property type="entry name" value="Alpha-ketoglutarate-dependent dioxygenase AlkB-like"/>
    <property type="match status" value="1"/>
</dbReference>
<dbReference type="GeneID" id="105365426"/>
<dbReference type="SUPFAM" id="SSF53335">
    <property type="entry name" value="S-adenosyl-L-methionine-dependent methyltransferases"/>
    <property type="match status" value="1"/>
</dbReference>
<dbReference type="PANTHER" id="PTHR13069">
    <property type="entry name" value="ALKYLATED DNA REPAIR PROTEIN ALKB HOMOLOG 8"/>
    <property type="match status" value="1"/>
</dbReference>
<keyword evidence="3" id="KW-0808">Transferase</keyword>
<dbReference type="InterPro" id="IPR037151">
    <property type="entry name" value="AlkB-like_sf"/>
</dbReference>
<keyword evidence="2" id="KW-0489">Methyltransferase</keyword>
<dbReference type="InterPro" id="IPR013216">
    <property type="entry name" value="Methyltransf_11"/>
</dbReference>
<dbReference type="RefSeq" id="XP_011501882.1">
    <property type="nucleotide sequence ID" value="XM_011503580.1"/>
</dbReference>
<dbReference type="InterPro" id="IPR029063">
    <property type="entry name" value="SAM-dependent_MTases_sf"/>
</dbReference>
<feature type="domain" description="Fe2OG dioxygenase" evidence="6">
    <location>
        <begin position="210"/>
        <end position="314"/>
    </location>
</feature>
<dbReference type="InterPro" id="IPR012677">
    <property type="entry name" value="Nucleotide-bd_a/b_plait_sf"/>
</dbReference>
<organism evidence="7 8">
    <name type="scientific">Ceratosolen solmsi marchali</name>
    <dbReference type="NCBI Taxonomy" id="326594"/>
    <lineage>
        <taxon>Eukaryota</taxon>
        <taxon>Metazoa</taxon>
        <taxon>Ecdysozoa</taxon>
        <taxon>Arthropoda</taxon>
        <taxon>Hexapoda</taxon>
        <taxon>Insecta</taxon>
        <taxon>Pterygota</taxon>
        <taxon>Neoptera</taxon>
        <taxon>Endopterygota</taxon>
        <taxon>Hymenoptera</taxon>
        <taxon>Apocrita</taxon>
        <taxon>Proctotrupomorpha</taxon>
        <taxon>Chalcidoidea</taxon>
        <taxon>Agaonidae</taxon>
        <taxon>Agaoninae</taxon>
        <taxon>Ceratosolen</taxon>
    </lineage>
</organism>
<dbReference type="PANTHER" id="PTHR13069:SF21">
    <property type="entry name" value="ALKYLATED DNA REPAIR PROTEIN ALKB HOMOLOG 8"/>
    <property type="match status" value="1"/>
</dbReference>
<evidence type="ECO:0000256" key="5">
    <source>
        <dbReference type="ARBA" id="ARBA00022884"/>
    </source>
</evidence>
<dbReference type="GO" id="GO:0106335">
    <property type="term" value="F:tRNA (5-carboxymethyluridine(34)-5-O)-methyltransferase activity"/>
    <property type="evidence" value="ECO:0007669"/>
    <property type="project" value="TreeGrafter"/>
</dbReference>
<dbReference type="GO" id="GO:0002098">
    <property type="term" value="P:tRNA wobble uridine modification"/>
    <property type="evidence" value="ECO:0007669"/>
    <property type="project" value="TreeGrafter"/>
</dbReference>
<evidence type="ECO:0000256" key="2">
    <source>
        <dbReference type="ARBA" id="ARBA00022603"/>
    </source>
</evidence>
<keyword evidence="7" id="KW-1185">Reference proteome</keyword>
<evidence type="ECO:0000256" key="4">
    <source>
        <dbReference type="ARBA" id="ARBA00022833"/>
    </source>
</evidence>
<dbReference type="GO" id="GO:0000049">
    <property type="term" value="F:tRNA binding"/>
    <property type="evidence" value="ECO:0007669"/>
    <property type="project" value="TreeGrafter"/>
</dbReference>
<dbReference type="GO" id="GO:0030488">
    <property type="term" value="P:tRNA methylation"/>
    <property type="evidence" value="ECO:0007669"/>
    <property type="project" value="TreeGrafter"/>
</dbReference>
<dbReference type="GO" id="GO:0005634">
    <property type="term" value="C:nucleus"/>
    <property type="evidence" value="ECO:0007669"/>
    <property type="project" value="TreeGrafter"/>
</dbReference>
<name>A0AAJ6YPM5_9HYME</name>
<dbReference type="AlphaFoldDB" id="A0AAJ6YPM5"/>
<accession>A0AAJ6YPM5</accession>
<dbReference type="Pfam" id="PF08241">
    <property type="entry name" value="Methyltransf_11"/>
    <property type="match status" value="1"/>
</dbReference>
<dbReference type="Gene3D" id="3.30.70.330">
    <property type="match status" value="1"/>
</dbReference>
<proteinExistence type="predicted"/>
<sequence length="587" mass="68581">MDTKTTKFIKKCQRKQKRAQHRLVRDLNIEYSKEPTQYLAICNAGLVTGLQREVLEQFIEKIIPNFHVIMPPGKSYCFIDFLSVDCSKEFYDKVHGNLKIPKYNIHFYLLYIKGVNYLEDKIENILPPGSKLWIDFITPEQESMLIESIDWEEQDGNTDSELKHRTVKHFGYKFQYDNNLVDINYPTIPIPKKYEFLQKLFEQHGYGYFVYDQITVNKYLPGQGIPSHIDTHSVFEDPILSLSLGSPYIMDFKYGDKKIELDLPVRSLLVLSGEARYAWSHGICPRHNDTIKTSNGFSTRPRGTRISFTFRKIRKDNCTCIFNHSCDNKSISKITKINNSIAAKLEKSYVHKVYEEISDHFNETRYKQWPNVTKFIENIETGSFLLDVGCGNGKYLFGHSNIFKIGCDYSRGLAQICQNRGFQIVLADSLKLPYKSNLLDVVLCIAVIHHFTTSERRKQAISEIVRVLRLGGHALIYVWAKEQNKNYVKSKYLKCSTKSKKDRKISEEVHFDTTKIKMILPIHENRTEFTHSDMLVPWKHKNGEKVLRFYHVFEEGELEHLCSFFPSIRINDVYYDQGNWCVVLEKL</sequence>